<proteinExistence type="predicted"/>
<organism evidence="2 3">
    <name type="scientific">Jeotgalibacillus malaysiensis</name>
    <dbReference type="NCBI Taxonomy" id="1508404"/>
    <lineage>
        <taxon>Bacteria</taxon>
        <taxon>Bacillati</taxon>
        <taxon>Bacillota</taxon>
        <taxon>Bacilli</taxon>
        <taxon>Bacillales</taxon>
        <taxon>Caryophanaceae</taxon>
        <taxon>Jeotgalibacillus</taxon>
    </lineage>
</organism>
<keyword evidence="1" id="KW-0472">Membrane</keyword>
<evidence type="ECO:0000313" key="3">
    <source>
        <dbReference type="Proteomes" id="UP000031449"/>
    </source>
</evidence>
<reference evidence="2 3" key="1">
    <citation type="submission" date="2014-08" db="EMBL/GenBank/DDBJ databases">
        <title>Complete genome of a marine bacteria Jeotgalibacillus malaysiensis.</title>
        <authorList>
            <person name="Yaakop A.S."/>
            <person name="Chan K.-G."/>
            <person name="Goh K.M."/>
        </authorList>
    </citation>
    <scope>NUCLEOTIDE SEQUENCE [LARGE SCALE GENOMIC DNA]</scope>
    <source>
        <strain evidence="2 3">D5</strain>
        <plasmid evidence="3">Plasmid</plasmid>
    </source>
</reference>
<feature type="transmembrane region" description="Helical" evidence="1">
    <location>
        <begin position="28"/>
        <end position="49"/>
    </location>
</feature>
<dbReference type="KEGG" id="jeo:JMA_38960"/>
<keyword evidence="3" id="KW-1185">Reference proteome</keyword>
<evidence type="ECO:0000256" key="1">
    <source>
        <dbReference type="SAM" id="Phobius"/>
    </source>
</evidence>
<gene>
    <name evidence="2" type="ORF">JMA_38960</name>
</gene>
<dbReference type="AlphaFoldDB" id="A0A0B5AZ12"/>
<name>A0A0B5AZ12_9BACL</name>
<keyword evidence="2" id="KW-0614">Plasmid</keyword>
<dbReference type="Proteomes" id="UP000031449">
    <property type="component" value="Plasmid unnamed"/>
</dbReference>
<dbReference type="HOGENOM" id="CLU_1813215_0_0_9"/>
<protein>
    <submittedName>
        <fullName evidence="2">Uncharacterized protein</fullName>
    </submittedName>
</protein>
<dbReference type="EMBL" id="CP009417">
    <property type="protein sequence ID" value="AJD93214.1"/>
    <property type="molecule type" value="Genomic_DNA"/>
</dbReference>
<feature type="transmembrane region" description="Helical" evidence="1">
    <location>
        <begin position="56"/>
        <end position="78"/>
    </location>
</feature>
<accession>A0A0B5AZ12</accession>
<keyword evidence="1" id="KW-1133">Transmembrane helix</keyword>
<keyword evidence="1" id="KW-0812">Transmembrane</keyword>
<evidence type="ECO:0000313" key="2">
    <source>
        <dbReference type="EMBL" id="AJD93214.1"/>
    </source>
</evidence>
<geneLocation type="plasmid" evidence="3"/>
<sequence>MSKDNVVDLEIYKMTKENIHRFQKRSNFVFYSMYPLLAFYITSAVLYFVDILSKTTYTWVIVAILSLYFTALILHTSLIASTQKQRKIMWGAGVFFTMLSYGGIHSLFFIFLIPGVFLFIRIMKIEKKNWELFWESQKRNSQ</sequence>
<dbReference type="BioCyc" id="JESP1508404:G14D9-13180-MONOMER"/>
<feature type="transmembrane region" description="Helical" evidence="1">
    <location>
        <begin position="98"/>
        <end position="120"/>
    </location>
</feature>